<keyword evidence="1" id="KW-0472">Membrane</keyword>
<feature type="transmembrane region" description="Helical" evidence="1">
    <location>
        <begin position="51"/>
        <end position="68"/>
    </location>
</feature>
<evidence type="ECO:0000313" key="2">
    <source>
        <dbReference type="EMBL" id="AQS56986.1"/>
    </source>
</evidence>
<dbReference type="OrthoDB" id="2936833at2"/>
<dbReference type="RefSeq" id="WP_077720853.1">
    <property type="nucleotide sequence ID" value="NZ_CP019699.1"/>
</dbReference>
<keyword evidence="1" id="KW-0812">Transmembrane</keyword>
<keyword evidence="1" id="KW-1133">Transmembrane helix</keyword>
<evidence type="ECO:0000256" key="1">
    <source>
        <dbReference type="SAM" id="Phobius"/>
    </source>
</evidence>
<dbReference type="AlphaFoldDB" id="A0A1U9KAE7"/>
<organism evidence="2 3">
    <name type="scientific">Novibacillus thermophilus</name>
    <dbReference type="NCBI Taxonomy" id="1471761"/>
    <lineage>
        <taxon>Bacteria</taxon>
        <taxon>Bacillati</taxon>
        <taxon>Bacillota</taxon>
        <taxon>Bacilli</taxon>
        <taxon>Bacillales</taxon>
        <taxon>Thermoactinomycetaceae</taxon>
        <taxon>Novibacillus</taxon>
    </lineage>
</organism>
<name>A0A1U9KAE7_9BACL</name>
<dbReference type="KEGG" id="ntr:B0W44_15770"/>
<dbReference type="STRING" id="1471761.B0W44_15770"/>
<evidence type="ECO:0008006" key="4">
    <source>
        <dbReference type="Google" id="ProtNLM"/>
    </source>
</evidence>
<accession>A0A1U9KAE7</accession>
<feature type="transmembrane region" description="Helical" evidence="1">
    <location>
        <begin position="80"/>
        <end position="97"/>
    </location>
</feature>
<reference evidence="2 3" key="1">
    <citation type="journal article" date="2015" name="Int. J. Syst. Evol. Microbiol.">
        <title>Novibacillus thermophilus gen. nov., sp. nov., a Gram-staining-negative and moderately thermophilic member of the family Thermoactinomycetaceae.</title>
        <authorList>
            <person name="Yang G."/>
            <person name="Chen J."/>
            <person name="Zhou S."/>
        </authorList>
    </citation>
    <scope>NUCLEOTIDE SEQUENCE [LARGE SCALE GENOMIC DNA]</scope>
    <source>
        <strain evidence="2 3">SG-1</strain>
    </source>
</reference>
<gene>
    <name evidence="2" type="ORF">B0W44_15770</name>
</gene>
<feature type="transmembrane region" description="Helical" evidence="1">
    <location>
        <begin position="151"/>
        <end position="170"/>
    </location>
</feature>
<sequence length="172" mass="19850">MIWPLILYNAVNVYTDMRWRKTKNAWHLLYFLASFVLLQMVGPPFWSIEMLQFLGIAVVLWLLAGLFFESFRFFSPGDTKMLVVNAFWVSLLSYQSGQWEGVQETLWLLAFWFILSYLAVSVFLTVRKFGWKAMLRSLYTRVSLRKTDGTLLSFPGAVPIACAVGLTLLVTI</sequence>
<evidence type="ECO:0000313" key="3">
    <source>
        <dbReference type="Proteomes" id="UP000188603"/>
    </source>
</evidence>
<dbReference type="EMBL" id="CP019699">
    <property type="protein sequence ID" value="AQS56986.1"/>
    <property type="molecule type" value="Genomic_DNA"/>
</dbReference>
<proteinExistence type="predicted"/>
<feature type="transmembrane region" description="Helical" evidence="1">
    <location>
        <begin position="25"/>
        <end position="45"/>
    </location>
</feature>
<keyword evidence="3" id="KW-1185">Reference proteome</keyword>
<protein>
    <recommendedName>
        <fullName evidence="4">Prepilin type IV endopeptidase peptidase domain-containing protein</fullName>
    </recommendedName>
</protein>
<feature type="transmembrane region" description="Helical" evidence="1">
    <location>
        <begin position="109"/>
        <end position="130"/>
    </location>
</feature>
<dbReference type="Proteomes" id="UP000188603">
    <property type="component" value="Chromosome"/>
</dbReference>